<sequence>RSENIWGLESMGKEAVCVGNGNEYYWPAFEFHVPPQRLYHFHHQFKLPSTSNSNFLKAVKWSPDGSCFLTSSDDNTLRVFDLPDYGSGGAIGSGLSFPEDDSFISRLAIDEGESVYDYSWYPHMLASDQASCVFASTARDHPVHLWDSVSGQIRCTYRAYDSMDEITAAFSVAFNPSGTKLFCGYNKVLRVFDIHRPGREFEQYSTLTSTKDGQTGILSCLAFSPAQNGLLAAGSYNRTTALFAEDNAELLFVLHGQEGGVTQVLFSRDGNYLYTGGRKDPYILCWDVRNTAGILYKLYRSAENTNQRIAFDIEPYGRHLGTGGQDGRVNVYDLQTGEWVTNFQASSDTVNGFCFHPHLPLAVSSSGHRRFCMPEDDEECLDLHVEENCASVWNLSCTWVGGYGSDGNCHDNSKDDASTNVSVQGESRDAEPREMENVIEDSS</sequence>
<dbReference type="AlphaFoldDB" id="A0AA38LB16"/>
<evidence type="ECO:0008006" key="5">
    <source>
        <dbReference type="Google" id="ProtNLM"/>
    </source>
</evidence>
<evidence type="ECO:0000313" key="4">
    <source>
        <dbReference type="Proteomes" id="UP000824469"/>
    </source>
</evidence>
<dbReference type="InterPro" id="IPR051150">
    <property type="entry name" value="SWT21/TCAB1_mRNA_Telomere"/>
</dbReference>
<comment type="caution">
    <text evidence="3">The sequence shown here is derived from an EMBL/GenBank/DDBJ whole genome shotgun (WGS) entry which is preliminary data.</text>
</comment>
<feature type="repeat" description="WD" evidence="1">
    <location>
        <begin position="49"/>
        <end position="82"/>
    </location>
</feature>
<feature type="compositionally biased region" description="Basic and acidic residues" evidence="2">
    <location>
        <begin position="426"/>
        <end position="436"/>
    </location>
</feature>
<evidence type="ECO:0000256" key="2">
    <source>
        <dbReference type="SAM" id="MobiDB-lite"/>
    </source>
</evidence>
<dbReference type="PANTHER" id="PTHR13211:SF0">
    <property type="entry name" value="TELOMERASE CAJAL BODY PROTEIN 1"/>
    <property type="match status" value="1"/>
</dbReference>
<dbReference type="OMA" id="IRTWILP"/>
<dbReference type="PANTHER" id="PTHR13211">
    <property type="entry name" value="TELOMERASE CAJAL BODY PROTEIN 1"/>
    <property type="match status" value="1"/>
</dbReference>
<evidence type="ECO:0000313" key="3">
    <source>
        <dbReference type="EMBL" id="KAH9318033.1"/>
    </source>
</evidence>
<proteinExistence type="predicted"/>
<dbReference type="PROSITE" id="PS50082">
    <property type="entry name" value="WD_REPEATS_2"/>
    <property type="match status" value="1"/>
</dbReference>
<protein>
    <recommendedName>
        <fullName evidence="5">Telomerase Cajal body protein 1</fullName>
    </recommendedName>
</protein>
<evidence type="ECO:0000256" key="1">
    <source>
        <dbReference type="PROSITE-ProRule" id="PRU00221"/>
    </source>
</evidence>
<dbReference type="InterPro" id="IPR001680">
    <property type="entry name" value="WD40_rpt"/>
</dbReference>
<dbReference type="SMART" id="SM00320">
    <property type="entry name" value="WD40"/>
    <property type="match status" value="6"/>
</dbReference>
<accession>A0AA38LB16</accession>
<dbReference type="PROSITE" id="PS50294">
    <property type="entry name" value="WD_REPEATS_REGION"/>
    <property type="match status" value="1"/>
</dbReference>
<keyword evidence="4" id="KW-1185">Reference proteome</keyword>
<reference evidence="3 4" key="1">
    <citation type="journal article" date="2021" name="Nat. Plants">
        <title>The Taxus genome provides insights into paclitaxel biosynthesis.</title>
        <authorList>
            <person name="Xiong X."/>
            <person name="Gou J."/>
            <person name="Liao Q."/>
            <person name="Li Y."/>
            <person name="Zhou Q."/>
            <person name="Bi G."/>
            <person name="Li C."/>
            <person name="Du R."/>
            <person name="Wang X."/>
            <person name="Sun T."/>
            <person name="Guo L."/>
            <person name="Liang H."/>
            <person name="Lu P."/>
            <person name="Wu Y."/>
            <person name="Zhang Z."/>
            <person name="Ro D.K."/>
            <person name="Shang Y."/>
            <person name="Huang S."/>
            <person name="Yan J."/>
        </authorList>
    </citation>
    <scope>NUCLEOTIDE SEQUENCE [LARGE SCALE GENOMIC DNA]</scope>
    <source>
        <strain evidence="3">Ta-2019</strain>
    </source>
</reference>
<dbReference type="Gene3D" id="2.130.10.10">
    <property type="entry name" value="YVTN repeat-like/Quinoprotein amine dehydrogenase"/>
    <property type="match status" value="3"/>
</dbReference>
<feature type="region of interest" description="Disordered" evidence="2">
    <location>
        <begin position="411"/>
        <end position="443"/>
    </location>
</feature>
<dbReference type="Proteomes" id="UP000824469">
    <property type="component" value="Unassembled WGS sequence"/>
</dbReference>
<dbReference type="InterPro" id="IPR036322">
    <property type="entry name" value="WD40_repeat_dom_sf"/>
</dbReference>
<feature type="non-terminal residue" evidence="3">
    <location>
        <position position="443"/>
    </location>
</feature>
<organism evidence="3 4">
    <name type="scientific">Taxus chinensis</name>
    <name type="common">Chinese yew</name>
    <name type="synonym">Taxus wallichiana var. chinensis</name>
    <dbReference type="NCBI Taxonomy" id="29808"/>
    <lineage>
        <taxon>Eukaryota</taxon>
        <taxon>Viridiplantae</taxon>
        <taxon>Streptophyta</taxon>
        <taxon>Embryophyta</taxon>
        <taxon>Tracheophyta</taxon>
        <taxon>Spermatophyta</taxon>
        <taxon>Pinopsida</taxon>
        <taxon>Pinidae</taxon>
        <taxon>Conifers II</taxon>
        <taxon>Cupressales</taxon>
        <taxon>Taxaceae</taxon>
        <taxon>Taxus</taxon>
    </lineage>
</organism>
<dbReference type="EMBL" id="JAHRHJ020000004">
    <property type="protein sequence ID" value="KAH9318033.1"/>
    <property type="molecule type" value="Genomic_DNA"/>
</dbReference>
<dbReference type="InterPro" id="IPR015943">
    <property type="entry name" value="WD40/YVTN_repeat-like_dom_sf"/>
</dbReference>
<keyword evidence="1" id="KW-0853">WD repeat</keyword>
<dbReference type="SUPFAM" id="SSF50978">
    <property type="entry name" value="WD40 repeat-like"/>
    <property type="match status" value="1"/>
</dbReference>
<name>A0AA38LB16_TAXCH</name>
<gene>
    <name evidence="3" type="ORF">KI387_019802</name>
</gene>
<dbReference type="Pfam" id="PF00400">
    <property type="entry name" value="WD40"/>
    <property type="match status" value="2"/>
</dbReference>